<evidence type="ECO:0000313" key="2">
    <source>
        <dbReference type="EMBL" id="QWQ31436.1"/>
    </source>
</evidence>
<sequence>MLVGIFLNTLTHSTSVYAVDAEWSGHNLTYNKEKYTKISDDKKIKQFNLPDNSLVYVNEDKNKKETKVIYFPSSEISSLSSATYAVYSFTPPNTYEQTSTSTISIESPSENSTSTSCDVQGIGWFICPVSNWLADGIDYMYSALQEFLKTKPLETTNQNSGIYLAWVIMRNISNVAFIVAFLVIIYSQLTSVGISNYGVKKMLPRLVIAVVLVNLSFTFCAVLLDLSNIAGYAFQDAFMGIKNTISTVGENTGVGWTWSEVIVMILSNGALAGGVVATVAMGAELLPLALSALVGIGLVLLLVLLIMAARQALIVILIIISPLAFVCYLLPGTEKWFKKWRDLFFTMLVFFPAFAVIFGGAQLAGIIIIQNATGANGGIMQILGMVVQVIPLALTPIILKLSGGVLGKFAGFVNDKNKGLYDRTKNWAKDRRETIKNKKLANPNMARFNPNRLRRWADHNGRALKKDLETSQKNAENSFRDTARYKKLDLDARQASRRADLLSAQDDNRYLEATLGHAPTDTYGKLTIALYEPCQLHTQLGETQQQAQFMSDIKDLETEIATAGLIKNNAQRQQHSEFAEQLINSKELREKAGGNVFKDANGNLIGANAALASAIATSRSEYAKSVDEAHQIMKHYKLSSEQRQKIALGNSVTLSDGTVLDSNNIFVREAAIEEQIKYGTAAEVAELLSELPPEFYSSAASALAESGVRNKASFMGGKLIDDMLKGDINNRGDLMNHFAEWLQGGKYKPETLASTDADAVKLLIEAVNTTSVITDKKRQDIKDVINTILTDKRLSANATDAAKEQFEIFRNML</sequence>
<dbReference type="EMBL" id="CP076459">
    <property type="protein sequence ID" value="QWQ31436.1"/>
    <property type="molecule type" value="Genomic_DNA"/>
</dbReference>
<dbReference type="KEGG" id="mvl:KOY49_00070"/>
<feature type="transmembrane region" description="Helical" evidence="1">
    <location>
        <begin position="206"/>
        <end position="224"/>
    </location>
</feature>
<dbReference type="Pfam" id="PF19590">
    <property type="entry name" value="TrbL_3"/>
    <property type="match status" value="1"/>
</dbReference>
<keyword evidence="1" id="KW-1133">Transmembrane helix</keyword>
<keyword evidence="3" id="KW-1185">Reference proteome</keyword>
<feature type="transmembrane region" description="Helical" evidence="1">
    <location>
        <begin position="312"/>
        <end position="331"/>
    </location>
</feature>
<feature type="transmembrane region" description="Helical" evidence="1">
    <location>
        <begin position="379"/>
        <end position="399"/>
    </location>
</feature>
<proteinExistence type="predicted"/>
<protein>
    <recommendedName>
        <fullName evidence="4">Type IV secretion system protein</fullName>
    </recommendedName>
</protein>
<feature type="transmembrane region" description="Helical" evidence="1">
    <location>
        <begin position="163"/>
        <end position="186"/>
    </location>
</feature>
<gene>
    <name evidence="2" type="ORF">KOY49_00070</name>
</gene>
<evidence type="ECO:0000256" key="1">
    <source>
        <dbReference type="SAM" id="Phobius"/>
    </source>
</evidence>
<keyword evidence="1" id="KW-0472">Membrane</keyword>
<dbReference type="InterPro" id="IPR045782">
    <property type="entry name" value="TrbL_3"/>
</dbReference>
<reference evidence="2" key="1">
    <citation type="submission" date="2021-06" db="EMBL/GenBank/DDBJ databases">
        <title>An adapted protocol for Saccharibacteria cultivation: two new species join this phylum of Candidate Phyla Radiations.</title>
        <authorList>
            <person name="Ibrahim A."/>
            <person name="Maatouk M."/>
            <person name="Raoult D."/>
            <person name="Bittar F."/>
        </authorList>
    </citation>
    <scope>NUCLEOTIDE SEQUENCE</scope>
    <source>
        <strain evidence="2">IHU2</strain>
    </source>
</reference>
<name>A0A8F1SB08_9BACT</name>
<keyword evidence="1" id="KW-0812">Transmembrane</keyword>
<dbReference type="Proteomes" id="UP000677117">
    <property type="component" value="Chromosome"/>
</dbReference>
<organism evidence="2 3">
    <name type="scientific">Candidatus Minimicrobia vallesae</name>
    <dbReference type="NCBI Taxonomy" id="2841264"/>
    <lineage>
        <taxon>Bacteria</taxon>
        <taxon>Candidatus Saccharimonadota</taxon>
        <taxon>Candidatus Saccharimonadota incertae sedis</taxon>
        <taxon>Candidatus Minimicrobia</taxon>
    </lineage>
</organism>
<dbReference type="RefSeq" id="WP_232736216.1">
    <property type="nucleotide sequence ID" value="NZ_CP076459.1"/>
</dbReference>
<feature type="transmembrane region" description="Helical" evidence="1">
    <location>
        <begin position="288"/>
        <end position="306"/>
    </location>
</feature>
<dbReference type="AlphaFoldDB" id="A0A8F1SB08"/>
<evidence type="ECO:0008006" key="4">
    <source>
        <dbReference type="Google" id="ProtNLM"/>
    </source>
</evidence>
<evidence type="ECO:0000313" key="3">
    <source>
        <dbReference type="Proteomes" id="UP000677117"/>
    </source>
</evidence>
<feature type="transmembrane region" description="Helical" evidence="1">
    <location>
        <begin position="343"/>
        <end position="367"/>
    </location>
</feature>
<accession>A0A8F1SB08</accession>